<dbReference type="SUPFAM" id="SSF53448">
    <property type="entry name" value="Nucleotide-diphospho-sugar transferases"/>
    <property type="match status" value="1"/>
</dbReference>
<evidence type="ECO:0000256" key="2">
    <source>
        <dbReference type="ARBA" id="ARBA00022676"/>
    </source>
</evidence>
<protein>
    <submittedName>
        <fullName evidence="9">Glycosyltransferase family 2 protein</fullName>
    </submittedName>
</protein>
<sequence>MSPAAAAVSGELPALVARRDTAGARVSVVAPFYNESEGVWLYYEALRAMAAGLPNIEFEFVCVDDGSRDDTLVHLVAASRMDARFVVIELSRNFGKEAALTAGIDAASGDAIVPIDADLQDPPTLIPKLIEEWRKGAEVVLARRIDRSSDSFLKRKTAEAFYRVHNKLSSVEIPENVGDFRLMDRAAVDALKRLPERQRFMKGLFAWVGFKTVTVDYARQPRVAGKTKFSGWKLWNFALEGITSFSTAPLKIWTYVGGIGALLTFSYAAFIVIRTLIYGIDVPGYASVLVAILFFGSLQLISVGLLGEYIGRMYIESKQRPTYLVRRCYRQGHGSERVSEMTG</sequence>
<keyword evidence="6 7" id="KW-0472">Membrane</keyword>
<organism evidence="9 10">
    <name type="scientific">Steroidobacter gossypii</name>
    <dbReference type="NCBI Taxonomy" id="2805490"/>
    <lineage>
        <taxon>Bacteria</taxon>
        <taxon>Pseudomonadati</taxon>
        <taxon>Pseudomonadota</taxon>
        <taxon>Gammaproteobacteria</taxon>
        <taxon>Steroidobacterales</taxon>
        <taxon>Steroidobacteraceae</taxon>
        <taxon>Steroidobacter</taxon>
    </lineage>
</organism>
<gene>
    <name evidence="9" type="ORF">JM946_15925</name>
</gene>
<evidence type="ECO:0000256" key="7">
    <source>
        <dbReference type="SAM" id="Phobius"/>
    </source>
</evidence>
<reference evidence="9 10" key="1">
    <citation type="journal article" date="2021" name="Int. J. Syst. Evol. Microbiol.">
        <title>Steroidobacter gossypii sp. nov., isolated from soil of cotton cropping field.</title>
        <authorList>
            <person name="Huang R."/>
            <person name="Yang S."/>
            <person name="Zhen C."/>
            <person name="Liu W."/>
        </authorList>
    </citation>
    <scope>NUCLEOTIDE SEQUENCE [LARGE SCALE GENOMIC DNA]</scope>
    <source>
        <strain evidence="9 10">S1-65</strain>
    </source>
</reference>
<accession>A0ABS1WZ20</accession>
<evidence type="ECO:0000256" key="1">
    <source>
        <dbReference type="ARBA" id="ARBA00004141"/>
    </source>
</evidence>
<keyword evidence="10" id="KW-1185">Reference proteome</keyword>
<dbReference type="InterPro" id="IPR001173">
    <property type="entry name" value="Glyco_trans_2-like"/>
</dbReference>
<feature type="transmembrane region" description="Helical" evidence="7">
    <location>
        <begin position="252"/>
        <end position="273"/>
    </location>
</feature>
<evidence type="ECO:0000313" key="9">
    <source>
        <dbReference type="EMBL" id="MBM0106221.1"/>
    </source>
</evidence>
<dbReference type="EMBL" id="JAEVLS010000003">
    <property type="protein sequence ID" value="MBM0106221.1"/>
    <property type="molecule type" value="Genomic_DNA"/>
</dbReference>
<evidence type="ECO:0000256" key="5">
    <source>
        <dbReference type="ARBA" id="ARBA00022989"/>
    </source>
</evidence>
<keyword evidence="2" id="KW-0328">Glycosyltransferase</keyword>
<dbReference type="Pfam" id="PF00535">
    <property type="entry name" value="Glycos_transf_2"/>
    <property type="match status" value="1"/>
</dbReference>
<dbReference type="PANTHER" id="PTHR48090:SF1">
    <property type="entry name" value="PROPHAGE BACTOPRENOL GLUCOSYL TRANSFERASE HOMOLOG"/>
    <property type="match status" value="1"/>
</dbReference>
<name>A0ABS1WZ20_9GAMM</name>
<evidence type="ECO:0000256" key="6">
    <source>
        <dbReference type="ARBA" id="ARBA00023136"/>
    </source>
</evidence>
<comment type="subcellular location">
    <subcellularLocation>
        <location evidence="1">Membrane</location>
        <topology evidence="1">Multi-pass membrane protein</topology>
    </subcellularLocation>
</comment>
<evidence type="ECO:0000313" key="10">
    <source>
        <dbReference type="Proteomes" id="UP000661077"/>
    </source>
</evidence>
<keyword evidence="4 7" id="KW-0812">Transmembrane</keyword>
<evidence type="ECO:0000256" key="3">
    <source>
        <dbReference type="ARBA" id="ARBA00022679"/>
    </source>
</evidence>
<keyword evidence="3" id="KW-0808">Transferase</keyword>
<dbReference type="Gene3D" id="3.90.550.10">
    <property type="entry name" value="Spore Coat Polysaccharide Biosynthesis Protein SpsA, Chain A"/>
    <property type="match status" value="1"/>
</dbReference>
<dbReference type="InterPro" id="IPR050256">
    <property type="entry name" value="Glycosyltransferase_2"/>
</dbReference>
<dbReference type="InterPro" id="IPR029044">
    <property type="entry name" value="Nucleotide-diphossugar_trans"/>
</dbReference>
<feature type="transmembrane region" description="Helical" evidence="7">
    <location>
        <begin position="285"/>
        <end position="310"/>
    </location>
</feature>
<proteinExistence type="predicted"/>
<evidence type="ECO:0000256" key="4">
    <source>
        <dbReference type="ARBA" id="ARBA00022692"/>
    </source>
</evidence>
<dbReference type="PANTHER" id="PTHR48090">
    <property type="entry name" value="UNDECAPRENYL-PHOSPHATE 4-DEOXY-4-FORMAMIDO-L-ARABINOSE TRANSFERASE-RELATED"/>
    <property type="match status" value="1"/>
</dbReference>
<comment type="caution">
    <text evidence="9">The sequence shown here is derived from an EMBL/GenBank/DDBJ whole genome shotgun (WGS) entry which is preliminary data.</text>
</comment>
<dbReference type="CDD" id="cd04187">
    <property type="entry name" value="DPM1_like_bac"/>
    <property type="match status" value="1"/>
</dbReference>
<feature type="domain" description="Glycosyltransferase 2-like" evidence="8">
    <location>
        <begin position="27"/>
        <end position="190"/>
    </location>
</feature>
<evidence type="ECO:0000259" key="8">
    <source>
        <dbReference type="Pfam" id="PF00535"/>
    </source>
</evidence>
<dbReference type="Proteomes" id="UP000661077">
    <property type="component" value="Unassembled WGS sequence"/>
</dbReference>
<keyword evidence="5 7" id="KW-1133">Transmembrane helix</keyword>